<evidence type="ECO:0000313" key="3">
    <source>
        <dbReference type="EMBL" id="KAA5229525.1"/>
    </source>
</evidence>
<dbReference type="EMBL" id="CYZH01000014">
    <property type="protein sequence ID" value="CUO71128.1"/>
    <property type="molecule type" value="Genomic_DNA"/>
</dbReference>
<proteinExistence type="predicted"/>
<gene>
    <name evidence="2" type="ORF">ERS852397_02614</name>
    <name evidence="4" type="ORF">F2Z09_11275</name>
    <name evidence="3" type="ORF">F2Z22_13150</name>
</gene>
<organism evidence="2 5">
    <name type="scientific">Bacteroides finegoldii</name>
    <dbReference type="NCBI Taxonomy" id="338188"/>
    <lineage>
        <taxon>Bacteria</taxon>
        <taxon>Pseudomonadati</taxon>
        <taxon>Bacteroidota</taxon>
        <taxon>Bacteroidia</taxon>
        <taxon>Bacteroidales</taxon>
        <taxon>Bacteroidaceae</taxon>
        <taxon>Bacteroides</taxon>
    </lineage>
</organism>
<accession>A0A174HD71</accession>
<dbReference type="Pfam" id="PF14064">
    <property type="entry name" value="HmuY"/>
    <property type="match status" value="1"/>
</dbReference>
<evidence type="ECO:0000313" key="4">
    <source>
        <dbReference type="EMBL" id="KAA5256778.1"/>
    </source>
</evidence>
<dbReference type="AlphaFoldDB" id="A0A174HD71"/>
<dbReference type="Proteomes" id="UP000421791">
    <property type="component" value="Unassembled WGS sequence"/>
</dbReference>
<evidence type="ECO:0000256" key="1">
    <source>
        <dbReference type="SAM" id="SignalP"/>
    </source>
</evidence>
<reference evidence="2 5" key="1">
    <citation type="submission" date="2015-09" db="EMBL/GenBank/DDBJ databases">
        <authorList>
            <consortium name="Pathogen Informatics"/>
        </authorList>
    </citation>
    <scope>NUCLEOTIDE SEQUENCE [LARGE SCALE GENOMIC DNA]</scope>
    <source>
        <strain evidence="2 5">2789STDY5608840</strain>
    </source>
</reference>
<name>A0A174HD71_9BACE</name>
<dbReference type="Proteomes" id="UP000440198">
    <property type="component" value="Unassembled WGS sequence"/>
</dbReference>
<dbReference type="GeneID" id="92988787"/>
<dbReference type="Proteomes" id="UP000095517">
    <property type="component" value="Unassembled WGS sequence"/>
</dbReference>
<dbReference type="PROSITE" id="PS51257">
    <property type="entry name" value="PROKAR_LIPOPROTEIN"/>
    <property type="match status" value="1"/>
</dbReference>
<protein>
    <submittedName>
        <fullName evidence="2">Putative lipoprotein</fullName>
    </submittedName>
</protein>
<evidence type="ECO:0000313" key="7">
    <source>
        <dbReference type="Proteomes" id="UP000440198"/>
    </source>
</evidence>
<reference evidence="6 7" key="2">
    <citation type="journal article" date="2019" name="Nat. Med.">
        <title>A library of human gut bacterial isolates paired with longitudinal multiomics data enables mechanistic microbiome research.</title>
        <authorList>
            <person name="Poyet M."/>
            <person name="Groussin M."/>
            <person name="Gibbons S.M."/>
            <person name="Avila-Pacheco J."/>
            <person name="Jiang X."/>
            <person name="Kearney S.M."/>
            <person name="Perrotta A.R."/>
            <person name="Berdy B."/>
            <person name="Zhao S."/>
            <person name="Lieberman T.D."/>
            <person name="Swanson P.K."/>
            <person name="Smith M."/>
            <person name="Roesemann S."/>
            <person name="Alexander J.E."/>
            <person name="Rich S.A."/>
            <person name="Livny J."/>
            <person name="Vlamakis H."/>
            <person name="Clish C."/>
            <person name="Bullock K."/>
            <person name="Deik A."/>
            <person name="Scott J."/>
            <person name="Pierce K.A."/>
            <person name="Xavier R.J."/>
            <person name="Alm E.J."/>
        </authorList>
    </citation>
    <scope>NUCLEOTIDE SEQUENCE [LARGE SCALE GENOMIC DNA]</scope>
    <source>
        <strain evidence="4 7">BIOML-A2</strain>
        <strain evidence="3 6">BIOML-A6</strain>
    </source>
</reference>
<keyword evidence="1" id="KW-0732">Signal</keyword>
<dbReference type="CDD" id="cd12105">
    <property type="entry name" value="HmuY"/>
    <property type="match status" value="1"/>
</dbReference>
<evidence type="ECO:0000313" key="2">
    <source>
        <dbReference type="EMBL" id="CUO71128.1"/>
    </source>
</evidence>
<dbReference type="InterPro" id="IPR025921">
    <property type="entry name" value="HmuY"/>
</dbReference>
<dbReference type="RefSeq" id="WP_007752115.1">
    <property type="nucleotide sequence ID" value="NZ_CABIXA010000014.1"/>
</dbReference>
<keyword evidence="2" id="KW-0449">Lipoprotein</keyword>
<sequence length="198" mass="22034">MKILNFWMVAFMALSLSTTLTSCSDDDEKKEETEMKTLTVDATAYNQWVYVNLKDGKTQTVTMEGSDDESAVTIDWQIAIHRYTEVKTNGGSVVKTDMTDMSKVTTIPTGGYVADESEQNILVRFAMPPTDDCYVKSHCNTAMVWTEGSAMAGTLATTNNVFVLKCKDGTYAKLQFTDFANADNVKGHVTFNYEYPVK</sequence>
<dbReference type="STRING" id="338188.ERS852397_02614"/>
<dbReference type="EMBL" id="VWAG01000018">
    <property type="protein sequence ID" value="KAA5256778.1"/>
    <property type="molecule type" value="Genomic_DNA"/>
</dbReference>
<keyword evidence="7" id="KW-1185">Reference proteome</keyword>
<feature type="signal peptide" evidence="1">
    <location>
        <begin position="1"/>
        <end position="24"/>
    </location>
</feature>
<dbReference type="EMBL" id="VWAK01000022">
    <property type="protein sequence ID" value="KAA5229525.1"/>
    <property type="molecule type" value="Genomic_DNA"/>
</dbReference>
<feature type="chain" id="PRO_5044549903" evidence="1">
    <location>
        <begin position="25"/>
        <end position="198"/>
    </location>
</feature>
<evidence type="ECO:0000313" key="6">
    <source>
        <dbReference type="Proteomes" id="UP000421791"/>
    </source>
</evidence>
<evidence type="ECO:0000313" key="5">
    <source>
        <dbReference type="Proteomes" id="UP000095517"/>
    </source>
</evidence>